<reference evidence="1 2" key="1">
    <citation type="journal article" date="2023" name="bioRxiv">
        <title>Conserved and derived expression patterns and positive selection on dental genes reveal complex evolutionary context of ever-growing rodent molars.</title>
        <authorList>
            <person name="Calamari Z.T."/>
            <person name="Song A."/>
            <person name="Cohen E."/>
            <person name="Akter M."/>
            <person name="Roy R.D."/>
            <person name="Hallikas O."/>
            <person name="Christensen M.M."/>
            <person name="Li P."/>
            <person name="Marangoni P."/>
            <person name="Jernvall J."/>
            <person name="Klein O.D."/>
        </authorList>
    </citation>
    <scope>NUCLEOTIDE SEQUENCE [LARGE SCALE GENOMIC DNA]</scope>
    <source>
        <strain evidence="1">V071</strain>
    </source>
</reference>
<dbReference type="Proteomes" id="UP001488838">
    <property type="component" value="Unassembled WGS sequence"/>
</dbReference>
<feature type="non-terminal residue" evidence="1">
    <location>
        <position position="1"/>
    </location>
</feature>
<evidence type="ECO:0000313" key="1">
    <source>
        <dbReference type="EMBL" id="KAK7815792.1"/>
    </source>
</evidence>
<gene>
    <name evidence="1" type="ORF">U0070_025252</name>
</gene>
<organism evidence="1 2">
    <name type="scientific">Myodes glareolus</name>
    <name type="common">Bank vole</name>
    <name type="synonym">Clethrionomys glareolus</name>
    <dbReference type="NCBI Taxonomy" id="447135"/>
    <lineage>
        <taxon>Eukaryota</taxon>
        <taxon>Metazoa</taxon>
        <taxon>Chordata</taxon>
        <taxon>Craniata</taxon>
        <taxon>Vertebrata</taxon>
        <taxon>Euteleostomi</taxon>
        <taxon>Mammalia</taxon>
        <taxon>Eutheria</taxon>
        <taxon>Euarchontoglires</taxon>
        <taxon>Glires</taxon>
        <taxon>Rodentia</taxon>
        <taxon>Myomorpha</taxon>
        <taxon>Muroidea</taxon>
        <taxon>Cricetidae</taxon>
        <taxon>Arvicolinae</taxon>
        <taxon>Myodes</taxon>
    </lineage>
</organism>
<accession>A0AAW0INK8</accession>
<keyword evidence="2" id="KW-1185">Reference proteome</keyword>
<proteinExistence type="predicted"/>
<dbReference type="AlphaFoldDB" id="A0AAW0INK8"/>
<comment type="caution">
    <text evidence="1">The sequence shown here is derived from an EMBL/GenBank/DDBJ whole genome shotgun (WGS) entry which is preliminary data.</text>
</comment>
<name>A0AAW0INK8_MYOGA</name>
<protein>
    <submittedName>
        <fullName evidence="1">Uncharacterized protein</fullName>
    </submittedName>
</protein>
<evidence type="ECO:0000313" key="2">
    <source>
        <dbReference type="Proteomes" id="UP001488838"/>
    </source>
</evidence>
<sequence>QSGGTAAVPLSASILEEKLRITARKATLSKSLTRKPDLVKSFFTDSTEQQRPHLLRRLAPGLCLCHGVWCSPEQMAAGQEARVWVPLPVRRVPLLLHHDGVQRVHLCELAHVWGLMIVAWPPAEAQVLLFCAIRDPVAPESGGPSRAAASVSPVLSTGLHSCPGGLGSPCHLLCSRVP</sequence>
<dbReference type="EMBL" id="JBBHLL010000109">
    <property type="protein sequence ID" value="KAK7815792.1"/>
    <property type="molecule type" value="Genomic_DNA"/>
</dbReference>